<sequence>MPEEEKEEALADDIVKGASEEDSKQDDSSKVKVWSLVPVQDAKSDQSNTAPKKLIIPTDSYGGRLGRNPYTGVMDALVSRELLEVTMEPPSAEFPNGRPRFRALRCPNKINLNLETCFKDDINRWTVDVGDVISLYGPKYRYVVAFGFEENTPTATPNISIHSAGGPPSGNSNSQTNGPSATSNSERATMVVPTPTPARKSMFNSPFGVKVAPSPGADDRSRRISSRKSSLKKATEQIQSNNTGVSALHWGFFVVVSGCMIALVYIFARNTNEQGEESTGNDHIRKLLRGSLKL</sequence>
<name>A0A9W7CDI0_9STRA</name>
<protein>
    <submittedName>
        <fullName evidence="3">Uncharacterized protein</fullName>
    </submittedName>
</protein>
<accession>A0A9W7CDI0</accession>
<dbReference type="EMBL" id="BRXW01000075">
    <property type="protein sequence ID" value="GMI04597.1"/>
    <property type="molecule type" value="Genomic_DNA"/>
</dbReference>
<reference evidence="4" key="1">
    <citation type="journal article" date="2023" name="Commun. Biol.">
        <title>Genome analysis of Parmales, the sister group of diatoms, reveals the evolutionary specialization of diatoms from phago-mixotrophs to photoautotrophs.</title>
        <authorList>
            <person name="Ban H."/>
            <person name="Sato S."/>
            <person name="Yoshikawa S."/>
            <person name="Yamada K."/>
            <person name="Nakamura Y."/>
            <person name="Ichinomiya M."/>
            <person name="Sato N."/>
            <person name="Blanc-Mathieu R."/>
            <person name="Endo H."/>
            <person name="Kuwata A."/>
            <person name="Ogata H."/>
        </authorList>
    </citation>
    <scope>NUCLEOTIDE SEQUENCE [LARGE SCALE GENOMIC DNA]</scope>
    <source>
        <strain evidence="4">NIES 3700</strain>
    </source>
</reference>
<feature type="compositionally biased region" description="Low complexity" evidence="1">
    <location>
        <begin position="165"/>
        <end position="180"/>
    </location>
</feature>
<evidence type="ECO:0000256" key="1">
    <source>
        <dbReference type="SAM" id="MobiDB-lite"/>
    </source>
</evidence>
<keyword evidence="2" id="KW-1133">Transmembrane helix</keyword>
<feature type="region of interest" description="Disordered" evidence="1">
    <location>
        <begin position="157"/>
        <end position="189"/>
    </location>
</feature>
<keyword evidence="2" id="KW-0812">Transmembrane</keyword>
<feature type="compositionally biased region" description="Acidic residues" evidence="1">
    <location>
        <begin position="1"/>
        <end position="11"/>
    </location>
</feature>
<proteinExistence type="predicted"/>
<feature type="region of interest" description="Disordered" evidence="1">
    <location>
        <begin position="1"/>
        <end position="31"/>
    </location>
</feature>
<dbReference type="Proteomes" id="UP001165122">
    <property type="component" value="Unassembled WGS sequence"/>
</dbReference>
<feature type="compositionally biased region" description="Basic and acidic residues" evidence="1">
    <location>
        <begin position="13"/>
        <end position="30"/>
    </location>
</feature>
<keyword evidence="2" id="KW-0472">Membrane</keyword>
<evidence type="ECO:0000313" key="4">
    <source>
        <dbReference type="Proteomes" id="UP001165122"/>
    </source>
</evidence>
<feature type="transmembrane region" description="Helical" evidence="2">
    <location>
        <begin position="247"/>
        <end position="268"/>
    </location>
</feature>
<keyword evidence="4" id="KW-1185">Reference proteome</keyword>
<evidence type="ECO:0000256" key="2">
    <source>
        <dbReference type="SAM" id="Phobius"/>
    </source>
</evidence>
<dbReference type="AlphaFoldDB" id="A0A9W7CDI0"/>
<organism evidence="3 4">
    <name type="scientific">Triparma laevis f. longispina</name>
    <dbReference type="NCBI Taxonomy" id="1714387"/>
    <lineage>
        <taxon>Eukaryota</taxon>
        <taxon>Sar</taxon>
        <taxon>Stramenopiles</taxon>
        <taxon>Ochrophyta</taxon>
        <taxon>Bolidophyceae</taxon>
        <taxon>Parmales</taxon>
        <taxon>Triparmaceae</taxon>
        <taxon>Triparma</taxon>
    </lineage>
</organism>
<feature type="region of interest" description="Disordered" evidence="1">
    <location>
        <begin position="212"/>
        <end position="235"/>
    </location>
</feature>
<gene>
    <name evidence="3" type="ORF">TrLO_g128</name>
</gene>
<dbReference type="OrthoDB" id="205380at2759"/>
<comment type="caution">
    <text evidence="3">The sequence shown here is derived from an EMBL/GenBank/DDBJ whole genome shotgun (WGS) entry which is preliminary data.</text>
</comment>
<evidence type="ECO:0000313" key="3">
    <source>
        <dbReference type="EMBL" id="GMI04597.1"/>
    </source>
</evidence>